<evidence type="ECO:0000313" key="1">
    <source>
        <dbReference type="EMBL" id="KAK1138706.1"/>
    </source>
</evidence>
<sequence>MVELRPRPISKPGSSDKTPASNEQSQSILRDQIQAVKKRLAEVDKRYHFYETRTPSGARGTAAMLAFWDELLRQYNYLNRRLSQSSRKTVSANKEEERKIKLANDRRLAWNRGEGTSTQPKEALSKTTKAKPQCCVCYGHFPQKKIVRLKCSDLYCTSCLKGLFLRATKDQSLFPPKCCHKVIPLSLIQSNMSVLQRRAIEDARVKFTTKDAKYCSNKSCGRFIPPSRIKAGAETAKCASCRASTCMICQSPAHGGDCPKDKALQATLSLGVKNGWQRCYSCRHLVERTEGCPHMHLADPEYLAAAVDKYNTNRTELLTNVVFEKIPAYMISPSTQEALNQSFPRDWPHIEYLVLDQFFANGADSSNGVTNKRQYVAASVGLVATFSCGNVSIFSADTAVNPVISPN</sequence>
<gene>
    <name evidence="1" type="ORF">N8T08_002055</name>
</gene>
<reference evidence="1 2" key="1">
    <citation type="journal article" date="2023" name="ACS Omega">
        <title>Identification of the Neoaspergillic Acid Biosynthesis Gene Cluster by Establishing an In Vitro CRISPR-Ribonucleoprotein Genetic System in Aspergillus melleus.</title>
        <authorList>
            <person name="Yuan B."/>
            <person name="Grau M.F."/>
            <person name="Murata R.M."/>
            <person name="Torok T."/>
            <person name="Venkateswaran K."/>
            <person name="Stajich J.E."/>
            <person name="Wang C.C.C."/>
        </authorList>
    </citation>
    <scope>NUCLEOTIDE SEQUENCE [LARGE SCALE GENOMIC DNA]</scope>
    <source>
        <strain evidence="1 2">IMV 1140</strain>
    </source>
</reference>
<dbReference type="Proteomes" id="UP001177260">
    <property type="component" value="Unassembled WGS sequence"/>
</dbReference>
<dbReference type="EMBL" id="JAOPJF010000133">
    <property type="protein sequence ID" value="KAK1138706.1"/>
    <property type="molecule type" value="Genomic_DNA"/>
</dbReference>
<protein>
    <submittedName>
        <fullName evidence="1">Uncharacterized protein</fullName>
    </submittedName>
</protein>
<comment type="caution">
    <text evidence="1">The sequence shown here is derived from an EMBL/GenBank/DDBJ whole genome shotgun (WGS) entry which is preliminary data.</text>
</comment>
<evidence type="ECO:0000313" key="2">
    <source>
        <dbReference type="Proteomes" id="UP001177260"/>
    </source>
</evidence>
<proteinExistence type="predicted"/>
<organism evidence="1 2">
    <name type="scientific">Aspergillus melleus</name>
    <dbReference type="NCBI Taxonomy" id="138277"/>
    <lineage>
        <taxon>Eukaryota</taxon>
        <taxon>Fungi</taxon>
        <taxon>Dikarya</taxon>
        <taxon>Ascomycota</taxon>
        <taxon>Pezizomycotina</taxon>
        <taxon>Eurotiomycetes</taxon>
        <taxon>Eurotiomycetidae</taxon>
        <taxon>Eurotiales</taxon>
        <taxon>Aspergillaceae</taxon>
        <taxon>Aspergillus</taxon>
        <taxon>Aspergillus subgen. Circumdati</taxon>
    </lineage>
</organism>
<accession>A0ACC3AMI4</accession>
<keyword evidence="2" id="KW-1185">Reference proteome</keyword>
<name>A0ACC3AMI4_9EURO</name>